<keyword evidence="1" id="KW-0472">Membrane</keyword>
<evidence type="ECO:0000256" key="1">
    <source>
        <dbReference type="SAM" id="Phobius"/>
    </source>
</evidence>
<evidence type="ECO:0000313" key="2">
    <source>
        <dbReference type="EMBL" id="RIA80978.1"/>
    </source>
</evidence>
<comment type="caution">
    <text evidence="2">The sequence shown here is derived from an EMBL/GenBank/DDBJ whole genome shotgun (WGS) entry which is preliminary data.</text>
</comment>
<reference evidence="2 3" key="1">
    <citation type="submission" date="2018-06" db="EMBL/GenBank/DDBJ databases">
        <title>Comparative genomics reveals the genomic features of Rhizophagus irregularis, R. cerebriforme, R. diaphanum and Gigaspora rosea, and their symbiotic lifestyle signature.</title>
        <authorList>
            <person name="Morin E."/>
            <person name="San Clemente H."/>
            <person name="Chen E.C.H."/>
            <person name="De La Providencia I."/>
            <person name="Hainaut M."/>
            <person name="Kuo A."/>
            <person name="Kohler A."/>
            <person name="Murat C."/>
            <person name="Tang N."/>
            <person name="Roy S."/>
            <person name="Loubradou J."/>
            <person name="Henrissat B."/>
            <person name="Grigoriev I.V."/>
            <person name="Corradi N."/>
            <person name="Roux C."/>
            <person name="Martin F.M."/>
        </authorList>
    </citation>
    <scope>NUCLEOTIDE SEQUENCE [LARGE SCALE GENOMIC DNA]</scope>
    <source>
        <strain evidence="2 3">DAOM 227022</strain>
    </source>
</reference>
<gene>
    <name evidence="2" type="ORF">C1645_744855</name>
</gene>
<sequence length="111" mass="12937">MDGNNVLLKDLSEGIFITTVFAPILNKIFIKNKKDWYVKYEETCLADDQNSQKMDDECQSSERKIDAIVVIKEEREEFLVIEVSKPPCLKRLATFHRESNENNQNAEDTHE</sequence>
<organism evidence="2 3">
    <name type="scientific">Glomus cerebriforme</name>
    <dbReference type="NCBI Taxonomy" id="658196"/>
    <lineage>
        <taxon>Eukaryota</taxon>
        <taxon>Fungi</taxon>
        <taxon>Fungi incertae sedis</taxon>
        <taxon>Mucoromycota</taxon>
        <taxon>Glomeromycotina</taxon>
        <taxon>Glomeromycetes</taxon>
        <taxon>Glomerales</taxon>
        <taxon>Glomeraceae</taxon>
        <taxon>Glomus</taxon>
    </lineage>
</organism>
<dbReference type="AlphaFoldDB" id="A0A397S4Q4"/>
<dbReference type="Proteomes" id="UP000265703">
    <property type="component" value="Unassembled WGS sequence"/>
</dbReference>
<dbReference type="OrthoDB" id="2407621at2759"/>
<keyword evidence="3" id="KW-1185">Reference proteome</keyword>
<proteinExistence type="predicted"/>
<keyword evidence="1" id="KW-1133">Transmembrane helix</keyword>
<accession>A0A397S4Q4</accession>
<protein>
    <submittedName>
        <fullName evidence="2">Uncharacterized protein</fullName>
    </submittedName>
</protein>
<keyword evidence="1" id="KW-0812">Transmembrane</keyword>
<name>A0A397S4Q4_9GLOM</name>
<dbReference type="EMBL" id="QKYT01000869">
    <property type="protein sequence ID" value="RIA80978.1"/>
    <property type="molecule type" value="Genomic_DNA"/>
</dbReference>
<evidence type="ECO:0000313" key="3">
    <source>
        <dbReference type="Proteomes" id="UP000265703"/>
    </source>
</evidence>
<feature type="transmembrane region" description="Helical" evidence="1">
    <location>
        <begin position="12"/>
        <end position="30"/>
    </location>
</feature>